<feature type="domain" description="F-box" evidence="1">
    <location>
        <begin position="6"/>
        <end position="36"/>
    </location>
</feature>
<evidence type="ECO:0000259" key="1">
    <source>
        <dbReference type="Pfam" id="PF00646"/>
    </source>
</evidence>
<gene>
    <name evidence="2" type="ORF">B0A55_12581</name>
</gene>
<evidence type="ECO:0000313" key="3">
    <source>
        <dbReference type="Proteomes" id="UP000309340"/>
    </source>
</evidence>
<dbReference type="InterPro" id="IPR036047">
    <property type="entry name" value="F-box-like_dom_sf"/>
</dbReference>
<dbReference type="Pfam" id="PF00646">
    <property type="entry name" value="F-box"/>
    <property type="match status" value="1"/>
</dbReference>
<dbReference type="SUPFAM" id="SSF81383">
    <property type="entry name" value="F-box domain"/>
    <property type="match status" value="1"/>
</dbReference>
<dbReference type="Proteomes" id="UP000309340">
    <property type="component" value="Unassembled WGS sequence"/>
</dbReference>
<dbReference type="EMBL" id="NAJQ01001312">
    <property type="protein sequence ID" value="TKA60910.1"/>
    <property type="molecule type" value="Genomic_DNA"/>
</dbReference>
<accession>A0A4U0WDU0</accession>
<evidence type="ECO:0000313" key="2">
    <source>
        <dbReference type="EMBL" id="TKA60910.1"/>
    </source>
</evidence>
<organism evidence="2 3">
    <name type="scientific">Friedmanniomyces simplex</name>
    <dbReference type="NCBI Taxonomy" id="329884"/>
    <lineage>
        <taxon>Eukaryota</taxon>
        <taxon>Fungi</taxon>
        <taxon>Dikarya</taxon>
        <taxon>Ascomycota</taxon>
        <taxon>Pezizomycotina</taxon>
        <taxon>Dothideomycetes</taxon>
        <taxon>Dothideomycetidae</taxon>
        <taxon>Mycosphaerellales</taxon>
        <taxon>Teratosphaeriaceae</taxon>
        <taxon>Friedmanniomyces</taxon>
    </lineage>
</organism>
<keyword evidence="3" id="KW-1185">Reference proteome</keyword>
<name>A0A4U0WDU0_9PEZI</name>
<reference evidence="2 3" key="1">
    <citation type="submission" date="2017-03" db="EMBL/GenBank/DDBJ databases">
        <title>Genomes of endolithic fungi from Antarctica.</title>
        <authorList>
            <person name="Coleine C."/>
            <person name="Masonjones S."/>
            <person name="Stajich J.E."/>
        </authorList>
    </citation>
    <scope>NUCLEOTIDE SEQUENCE [LARGE SCALE GENOMIC DNA]</scope>
    <source>
        <strain evidence="2 3">CCFEE 5184</strain>
    </source>
</reference>
<dbReference type="OrthoDB" id="3883432at2759"/>
<dbReference type="AlphaFoldDB" id="A0A4U0WDU0"/>
<comment type="caution">
    <text evidence="2">The sequence shown here is derived from an EMBL/GenBank/DDBJ whole genome shotgun (WGS) entry which is preliminary data.</text>
</comment>
<proteinExistence type="predicted"/>
<protein>
    <recommendedName>
        <fullName evidence="1">F-box domain-containing protein</fullName>
    </recommendedName>
</protein>
<sequence length="567" mass="63752">MGHIALLPADLQKYILDFLPPFQHRLALARTCQVWHRPAIAAAYRTVRFVCHDAACFDRALAMLSPENAGLRHIRHLMLVPSQAECEPGEADPAIKEVLGLFSYLLPAHTFVVSKVSMMNMSLTSVTAKQLVDSCHVLDPDLVTVLHRRQRYLQSLRLDGWRTHRDNCLSENLLQEGSLIDLTHISHLQLFISNKWQADWFHIPELPALTHLEVHVDTPSIIAADGQDTNNPQSHLQLSQLIIEDLFGTDGFHERLQSLGIRGLDLQEAGTVLRPILHSPVLATFTLQQCRNITSLVQCCAEDQLALPSVASFKIASHSAEGPYCLDASPLNALLMWLQGLTHLLLSVTIVTSSQPIIRGLQAKAITQHAETLQYAYLDLARHDPDLFTRRLQSFFESTAMETLTALKDLRTLYLLDDFARSELDGQFAHSVMYPTLRSQRLADVASYAFAGAPHLNIVGVGRRLRVHAQNERRHPHQTQEQGQNRGILQYHLSGHRHLQDNPTNGCQSPKYFMRAERQDLDGRKTVVATEITDLQRLQAVEPTSDILDVVADSNRMLRQGSHQMPL</sequence>
<dbReference type="InterPro" id="IPR001810">
    <property type="entry name" value="F-box_dom"/>
</dbReference>